<dbReference type="AlphaFoldDB" id="A0A450XUN5"/>
<dbReference type="EMBL" id="CAADFO010000033">
    <property type="protein sequence ID" value="VFK28121.1"/>
    <property type="molecule type" value="Genomic_DNA"/>
</dbReference>
<protein>
    <recommendedName>
        <fullName evidence="3">Toxin CptA</fullName>
    </recommendedName>
</protein>
<organism evidence="2">
    <name type="scientific">Candidatus Kentrum sp. MB</name>
    <dbReference type="NCBI Taxonomy" id="2138164"/>
    <lineage>
        <taxon>Bacteria</taxon>
        <taxon>Pseudomonadati</taxon>
        <taxon>Pseudomonadota</taxon>
        <taxon>Gammaproteobacteria</taxon>
        <taxon>Candidatus Kentrum</taxon>
    </lineage>
</organism>
<dbReference type="Pfam" id="PF07254">
    <property type="entry name" value="Cpta_toxin"/>
    <property type="match status" value="1"/>
</dbReference>
<accession>A0A450XUN5</accession>
<evidence type="ECO:0000313" key="1">
    <source>
        <dbReference type="EMBL" id="VFK28121.1"/>
    </source>
</evidence>
<dbReference type="InterPro" id="IPR009883">
    <property type="entry name" value="YgfX"/>
</dbReference>
<proteinExistence type="predicted"/>
<evidence type="ECO:0000313" key="2">
    <source>
        <dbReference type="EMBL" id="VFK32937.1"/>
    </source>
</evidence>
<dbReference type="EMBL" id="CAADFQ010000038">
    <property type="protein sequence ID" value="VFK32937.1"/>
    <property type="molecule type" value="Genomic_DNA"/>
</dbReference>
<sequence>MVLIDIFNMTHRQYELLCTAQVSSECAVALREVQSFVLTWIKHYHDSEQACPKALGNSPYLLGSARIFSSRIGKIFRIHGYDLYIGTNAWQMKSTDHQKGDLLTAQEAALPPIQLTLHRSRYLVWLFSFSHGGAVICLSMVESTLSTKLIVGVAIMASAFFCLCEHALRCSRNSITTLLWTAEDVWQLWTRGGQIIIADLKPGKLRSTVYIQPYLVVLHFHTGKRFGKSLVLVPDMMDDANGFRRLRIRLRFKSVFQQT</sequence>
<reference evidence="2" key="1">
    <citation type="submission" date="2019-02" db="EMBL/GenBank/DDBJ databases">
        <authorList>
            <person name="Gruber-Vodicka R. H."/>
            <person name="Seah K. B. B."/>
        </authorList>
    </citation>
    <scope>NUCLEOTIDE SEQUENCE</scope>
    <source>
        <strain evidence="1">BECK_BZ197</strain>
        <strain evidence="2">BECK_BZ199</strain>
    </source>
</reference>
<gene>
    <name evidence="1" type="ORF">BECKMB1821G_GA0114241_103319</name>
    <name evidence="2" type="ORF">BECKMB1821I_GA0114274_103818</name>
</gene>
<evidence type="ECO:0008006" key="3">
    <source>
        <dbReference type="Google" id="ProtNLM"/>
    </source>
</evidence>
<name>A0A450XUN5_9GAMM</name>